<dbReference type="EMBL" id="FWDM01000020">
    <property type="protein sequence ID" value="SLM12968.1"/>
    <property type="molecule type" value="Genomic_DNA"/>
</dbReference>
<organism evidence="3">
    <name type="scientific">uncultured spirochete</name>
    <dbReference type="NCBI Taxonomy" id="156406"/>
    <lineage>
        <taxon>Bacteria</taxon>
        <taxon>Pseudomonadati</taxon>
        <taxon>Spirochaetota</taxon>
        <taxon>Spirochaetia</taxon>
        <taxon>Spirochaetales</taxon>
        <taxon>environmental samples</taxon>
    </lineage>
</organism>
<dbReference type="InterPro" id="IPR009936">
    <property type="entry name" value="DUF1468"/>
</dbReference>
<feature type="transmembrane region" description="Helical" evidence="1">
    <location>
        <begin position="7"/>
        <end position="27"/>
    </location>
</feature>
<dbReference type="AlphaFoldDB" id="A0A3P3XJE5"/>
<feature type="transmembrane region" description="Helical" evidence="1">
    <location>
        <begin position="123"/>
        <end position="143"/>
    </location>
</feature>
<name>A0A3P3XJE5_9SPIR</name>
<feature type="transmembrane region" description="Helical" evidence="1">
    <location>
        <begin position="99"/>
        <end position="116"/>
    </location>
</feature>
<dbReference type="Pfam" id="PF07331">
    <property type="entry name" value="TctB"/>
    <property type="match status" value="1"/>
</dbReference>
<gene>
    <name evidence="3" type="ORF">SPIROBIBN47_270029</name>
</gene>
<reference evidence="3" key="1">
    <citation type="submission" date="2017-02" db="EMBL/GenBank/DDBJ databases">
        <authorList>
            <person name="Regsiter A."/>
            <person name="William W."/>
        </authorList>
    </citation>
    <scope>NUCLEOTIDE SEQUENCE</scope>
    <source>
        <strain evidence="3">Bib</strain>
    </source>
</reference>
<feature type="domain" description="DUF1468" evidence="2">
    <location>
        <begin position="18"/>
        <end position="146"/>
    </location>
</feature>
<proteinExistence type="predicted"/>
<sequence length="152" mass="16759">MVSFKVKWLDLFLGLIGIALLIGVYILSESFPEPHEAQLGASVFPRIVSALLAVVGIFIALQSLKKKSNAELHIENAKMVFFTFFILLLYGLLVKKAGFLILTPVFIAVLLNIMKYSTIIINLLTSILTTAGIYLVFKIFLSVPLPEGILGF</sequence>
<feature type="transmembrane region" description="Helical" evidence="1">
    <location>
        <begin position="76"/>
        <end position="93"/>
    </location>
</feature>
<feature type="transmembrane region" description="Helical" evidence="1">
    <location>
        <begin position="47"/>
        <end position="64"/>
    </location>
</feature>
<accession>A0A3P3XJE5</accession>
<evidence type="ECO:0000313" key="3">
    <source>
        <dbReference type="EMBL" id="SLM12968.1"/>
    </source>
</evidence>
<keyword evidence="1" id="KW-1133">Transmembrane helix</keyword>
<evidence type="ECO:0000256" key="1">
    <source>
        <dbReference type="SAM" id="Phobius"/>
    </source>
</evidence>
<keyword evidence="1" id="KW-0812">Transmembrane</keyword>
<protein>
    <recommendedName>
        <fullName evidence="2">DUF1468 domain-containing protein</fullName>
    </recommendedName>
</protein>
<evidence type="ECO:0000259" key="2">
    <source>
        <dbReference type="Pfam" id="PF07331"/>
    </source>
</evidence>
<keyword evidence="1" id="KW-0472">Membrane</keyword>